<organism evidence="4 5">
    <name type="scientific">Escallonia herrerae</name>
    <dbReference type="NCBI Taxonomy" id="1293975"/>
    <lineage>
        <taxon>Eukaryota</taxon>
        <taxon>Viridiplantae</taxon>
        <taxon>Streptophyta</taxon>
        <taxon>Embryophyta</taxon>
        <taxon>Tracheophyta</taxon>
        <taxon>Spermatophyta</taxon>
        <taxon>Magnoliopsida</taxon>
        <taxon>eudicotyledons</taxon>
        <taxon>Gunneridae</taxon>
        <taxon>Pentapetalae</taxon>
        <taxon>asterids</taxon>
        <taxon>campanulids</taxon>
        <taxon>Escalloniales</taxon>
        <taxon>Escalloniaceae</taxon>
        <taxon>Escallonia</taxon>
    </lineage>
</organism>
<dbReference type="InterPro" id="IPR016039">
    <property type="entry name" value="Thiolase-like"/>
</dbReference>
<reference evidence="4" key="1">
    <citation type="submission" date="2022-12" db="EMBL/GenBank/DDBJ databases">
        <title>Draft genome assemblies for two species of Escallonia (Escalloniales).</title>
        <authorList>
            <person name="Chanderbali A."/>
            <person name="Dervinis C."/>
            <person name="Anghel I."/>
            <person name="Soltis D."/>
            <person name="Soltis P."/>
            <person name="Zapata F."/>
        </authorList>
    </citation>
    <scope>NUCLEOTIDE SEQUENCE</scope>
    <source>
        <strain evidence="4">UCBG64.0493</strain>
        <tissue evidence="4">Leaf</tissue>
    </source>
</reference>
<dbReference type="GO" id="GO:0016747">
    <property type="term" value="F:acyltransferase activity, transferring groups other than amino-acyl groups"/>
    <property type="evidence" value="ECO:0007669"/>
    <property type="project" value="InterPro"/>
</dbReference>
<dbReference type="Pfam" id="PF00195">
    <property type="entry name" value="Chal_sti_synt_N"/>
    <property type="match status" value="1"/>
</dbReference>
<name>A0AA88WW67_9ASTE</name>
<evidence type="ECO:0000313" key="4">
    <source>
        <dbReference type="EMBL" id="KAK3034039.1"/>
    </source>
</evidence>
<keyword evidence="2" id="KW-0012">Acyltransferase</keyword>
<sequence length="92" mass="9969">MREKVDAVVFWPSKKSLVCFTSGTVLHLAKDLIENNVSACILVVCSEITAVTFYGLSDTQLDSLIGQALFRDGATPVIVGTDPEVSIEHPLF</sequence>
<dbReference type="InterPro" id="IPR011141">
    <property type="entry name" value="Polyketide_synthase_type-III"/>
</dbReference>
<evidence type="ECO:0000259" key="3">
    <source>
        <dbReference type="Pfam" id="PF00195"/>
    </source>
</evidence>
<dbReference type="EMBL" id="JAVXUP010000214">
    <property type="protein sequence ID" value="KAK3034039.1"/>
    <property type="molecule type" value="Genomic_DNA"/>
</dbReference>
<feature type="domain" description="Chalcone/stilbene synthase N-terminal" evidence="3">
    <location>
        <begin position="17"/>
        <end position="83"/>
    </location>
</feature>
<dbReference type="GO" id="GO:0030639">
    <property type="term" value="P:polyketide biosynthetic process"/>
    <property type="evidence" value="ECO:0007669"/>
    <property type="project" value="TreeGrafter"/>
</dbReference>
<proteinExistence type="predicted"/>
<dbReference type="Proteomes" id="UP001188597">
    <property type="component" value="Unassembled WGS sequence"/>
</dbReference>
<accession>A0AA88WW67</accession>
<evidence type="ECO:0000256" key="1">
    <source>
        <dbReference type="ARBA" id="ARBA00022679"/>
    </source>
</evidence>
<dbReference type="Gene3D" id="3.40.47.10">
    <property type="match status" value="1"/>
</dbReference>
<dbReference type="SUPFAM" id="SSF53901">
    <property type="entry name" value="Thiolase-like"/>
    <property type="match status" value="1"/>
</dbReference>
<dbReference type="InterPro" id="IPR001099">
    <property type="entry name" value="Chalcone/stilbene_synt_N"/>
</dbReference>
<dbReference type="AlphaFoldDB" id="A0AA88WW67"/>
<keyword evidence="1" id="KW-0808">Transferase</keyword>
<dbReference type="PANTHER" id="PTHR11877:SF14">
    <property type="entry name" value="CHALCONE SYNTHASE"/>
    <property type="match status" value="1"/>
</dbReference>
<evidence type="ECO:0000256" key="2">
    <source>
        <dbReference type="ARBA" id="ARBA00023315"/>
    </source>
</evidence>
<protein>
    <recommendedName>
        <fullName evidence="3">Chalcone/stilbene synthase N-terminal domain-containing protein</fullName>
    </recommendedName>
</protein>
<keyword evidence="5" id="KW-1185">Reference proteome</keyword>
<dbReference type="PANTHER" id="PTHR11877">
    <property type="entry name" value="HYDROXYMETHYLGLUTARYL-COA SYNTHASE"/>
    <property type="match status" value="1"/>
</dbReference>
<comment type="caution">
    <text evidence="4">The sequence shown here is derived from an EMBL/GenBank/DDBJ whole genome shotgun (WGS) entry which is preliminary data.</text>
</comment>
<evidence type="ECO:0000313" key="5">
    <source>
        <dbReference type="Proteomes" id="UP001188597"/>
    </source>
</evidence>
<gene>
    <name evidence="4" type="ORF">RJ639_032961</name>
</gene>